<proteinExistence type="predicted"/>
<organism evidence="1 2">
    <name type="scientific">Arthrobotrys musiformis</name>
    <dbReference type="NCBI Taxonomy" id="47236"/>
    <lineage>
        <taxon>Eukaryota</taxon>
        <taxon>Fungi</taxon>
        <taxon>Dikarya</taxon>
        <taxon>Ascomycota</taxon>
        <taxon>Pezizomycotina</taxon>
        <taxon>Orbiliomycetes</taxon>
        <taxon>Orbiliales</taxon>
        <taxon>Orbiliaceae</taxon>
        <taxon>Arthrobotrys</taxon>
    </lineage>
</organism>
<gene>
    <name evidence="1" type="ORF">TWF481_012183</name>
</gene>
<keyword evidence="2" id="KW-1185">Reference proteome</keyword>
<dbReference type="EMBL" id="JAVHJL010000009">
    <property type="protein sequence ID" value="KAK6497781.1"/>
    <property type="molecule type" value="Genomic_DNA"/>
</dbReference>
<sequence length="283" mass="32629">MNTPTSLDYAFVLAADFAYLFRYQALAAPCFLAGLLKLGRDYLCMRYLHNYVECRPQQDSAWGSTDDACSLVVTDSIWEDLNHPGDEYVERGTESLLPDLNNDYPIFNPRGLGFGYNIIFAILYLRIKEDLISLRAFEVAEGFLERRLNYDVKELVRPLMIESEVVRKDIKRKKLVLSTMSHAKYEDMIQKADKKARCFFLQTEKRVPGIWKKALSSWGDDRSSRLKYCGKDELDAPPIVPDFVYPAYVLEIFDSIWMEVPGFLEWIKEQLADLEADKGVDLG</sequence>
<evidence type="ECO:0000313" key="1">
    <source>
        <dbReference type="EMBL" id="KAK6497781.1"/>
    </source>
</evidence>
<name>A0AAV9VXQ4_9PEZI</name>
<reference evidence="1 2" key="1">
    <citation type="submission" date="2023-08" db="EMBL/GenBank/DDBJ databases">
        <authorList>
            <person name="Palmer J.M."/>
        </authorList>
    </citation>
    <scope>NUCLEOTIDE SEQUENCE [LARGE SCALE GENOMIC DNA]</scope>
    <source>
        <strain evidence="1 2">TWF481</strain>
    </source>
</reference>
<dbReference type="AlphaFoldDB" id="A0AAV9VXQ4"/>
<dbReference type="Proteomes" id="UP001370758">
    <property type="component" value="Unassembled WGS sequence"/>
</dbReference>
<evidence type="ECO:0000313" key="2">
    <source>
        <dbReference type="Proteomes" id="UP001370758"/>
    </source>
</evidence>
<protein>
    <recommendedName>
        <fullName evidence="3">ELMO domain-containing protein</fullName>
    </recommendedName>
</protein>
<evidence type="ECO:0008006" key="3">
    <source>
        <dbReference type="Google" id="ProtNLM"/>
    </source>
</evidence>
<comment type="caution">
    <text evidence="1">The sequence shown here is derived from an EMBL/GenBank/DDBJ whole genome shotgun (WGS) entry which is preliminary data.</text>
</comment>
<accession>A0AAV9VXQ4</accession>